<sequence>MSFGGDRLFGPGRPSGGNAEGEEYAVVSRYARMGLRGAGGGGESRGLWVGSSTLTSESGERVNPVKRWWRACSPVTRIAKIARIGSSMPLEAWSPRGI</sequence>
<feature type="region of interest" description="Disordered" evidence="1">
    <location>
        <begin position="1"/>
        <end position="20"/>
    </location>
</feature>
<dbReference type="Proteomes" id="UP001221898">
    <property type="component" value="Unassembled WGS sequence"/>
</dbReference>
<dbReference type="EMBL" id="JAINUG010000162">
    <property type="protein sequence ID" value="KAJ8391075.1"/>
    <property type="molecule type" value="Genomic_DNA"/>
</dbReference>
<reference evidence="2" key="1">
    <citation type="journal article" date="2023" name="Science">
        <title>Genome structures resolve the early diversification of teleost fishes.</title>
        <authorList>
            <person name="Parey E."/>
            <person name="Louis A."/>
            <person name="Montfort J."/>
            <person name="Bouchez O."/>
            <person name="Roques C."/>
            <person name="Iampietro C."/>
            <person name="Lluch J."/>
            <person name="Castinel A."/>
            <person name="Donnadieu C."/>
            <person name="Desvignes T."/>
            <person name="Floi Bucao C."/>
            <person name="Jouanno E."/>
            <person name="Wen M."/>
            <person name="Mejri S."/>
            <person name="Dirks R."/>
            <person name="Jansen H."/>
            <person name="Henkel C."/>
            <person name="Chen W.J."/>
            <person name="Zahm M."/>
            <person name="Cabau C."/>
            <person name="Klopp C."/>
            <person name="Thompson A.W."/>
            <person name="Robinson-Rechavi M."/>
            <person name="Braasch I."/>
            <person name="Lecointre G."/>
            <person name="Bobe J."/>
            <person name="Postlethwait J.H."/>
            <person name="Berthelot C."/>
            <person name="Roest Crollius H."/>
            <person name="Guiguen Y."/>
        </authorList>
    </citation>
    <scope>NUCLEOTIDE SEQUENCE</scope>
    <source>
        <strain evidence="2">NC1722</strain>
    </source>
</reference>
<accession>A0AAD7RVJ4</accession>
<evidence type="ECO:0000313" key="3">
    <source>
        <dbReference type="Proteomes" id="UP001221898"/>
    </source>
</evidence>
<evidence type="ECO:0000256" key="1">
    <source>
        <dbReference type="SAM" id="MobiDB-lite"/>
    </source>
</evidence>
<dbReference type="AlphaFoldDB" id="A0AAD7RVJ4"/>
<keyword evidence="3" id="KW-1185">Reference proteome</keyword>
<name>A0AAD7RVJ4_9TELE</name>
<feature type="region of interest" description="Disordered" evidence="1">
    <location>
        <begin position="38"/>
        <end position="57"/>
    </location>
</feature>
<protein>
    <submittedName>
        <fullName evidence="2">Uncharacterized protein</fullName>
    </submittedName>
</protein>
<gene>
    <name evidence="2" type="ORF">AAFF_G00096960</name>
</gene>
<comment type="caution">
    <text evidence="2">The sequence shown here is derived from an EMBL/GenBank/DDBJ whole genome shotgun (WGS) entry which is preliminary data.</text>
</comment>
<organism evidence="2 3">
    <name type="scientific">Aldrovandia affinis</name>
    <dbReference type="NCBI Taxonomy" id="143900"/>
    <lineage>
        <taxon>Eukaryota</taxon>
        <taxon>Metazoa</taxon>
        <taxon>Chordata</taxon>
        <taxon>Craniata</taxon>
        <taxon>Vertebrata</taxon>
        <taxon>Euteleostomi</taxon>
        <taxon>Actinopterygii</taxon>
        <taxon>Neopterygii</taxon>
        <taxon>Teleostei</taxon>
        <taxon>Notacanthiformes</taxon>
        <taxon>Halosauridae</taxon>
        <taxon>Aldrovandia</taxon>
    </lineage>
</organism>
<proteinExistence type="predicted"/>
<evidence type="ECO:0000313" key="2">
    <source>
        <dbReference type="EMBL" id="KAJ8391075.1"/>
    </source>
</evidence>